<feature type="domain" description="Intradiol ring-cleavage dioxygenases" evidence="6">
    <location>
        <begin position="54"/>
        <end position="139"/>
    </location>
</feature>
<proteinExistence type="inferred from homology"/>
<keyword evidence="8" id="KW-1185">Reference proteome</keyword>
<gene>
    <name evidence="7" type="ORF">KI810_04125</name>
</gene>
<sequence>MNRSPANIVRRAALPLLAIVISLAGSGNAASCRPTPQDEMGPFYRPDAPLRSSVGSGYLLRGTVRSAADCRPVNGARIELWLVGPQGQYDDAHRATVITDGKGRYRFTSNVPPPFYSRPPHIHIRVTAPGFDELVTQHYPRPGTRKGSFDLGMPPLPTR</sequence>
<feature type="chain" id="PRO_5045285167" evidence="5">
    <location>
        <begin position="30"/>
        <end position="159"/>
    </location>
</feature>
<evidence type="ECO:0000313" key="7">
    <source>
        <dbReference type="EMBL" id="MBT0652230.1"/>
    </source>
</evidence>
<dbReference type="InterPro" id="IPR015889">
    <property type="entry name" value="Intradiol_dOase_core"/>
</dbReference>
<name>A0ABS5SA25_9BACT</name>
<dbReference type="EMBL" id="JAHCVK010000001">
    <property type="protein sequence ID" value="MBT0652230.1"/>
    <property type="molecule type" value="Genomic_DNA"/>
</dbReference>
<feature type="signal peptide" evidence="5">
    <location>
        <begin position="1"/>
        <end position="29"/>
    </location>
</feature>
<keyword evidence="5" id="KW-0732">Signal</keyword>
<evidence type="ECO:0000259" key="6">
    <source>
        <dbReference type="Pfam" id="PF00775"/>
    </source>
</evidence>
<dbReference type="Gene3D" id="2.60.130.10">
    <property type="entry name" value="Aromatic compound dioxygenase"/>
    <property type="match status" value="1"/>
</dbReference>
<evidence type="ECO:0000256" key="1">
    <source>
        <dbReference type="ARBA" id="ARBA00007825"/>
    </source>
</evidence>
<dbReference type="PANTHER" id="PTHR33711">
    <property type="entry name" value="DIOXYGENASE, PUTATIVE (AFU_ORTHOLOGUE AFUA_2G02910)-RELATED"/>
    <property type="match status" value="1"/>
</dbReference>
<reference evidence="7 8" key="1">
    <citation type="submission" date="2021-05" db="EMBL/GenBank/DDBJ databases">
        <title>The draft genome of Geobacter luticola JCM 17780.</title>
        <authorList>
            <person name="Xu Z."/>
            <person name="Masuda Y."/>
            <person name="Itoh H."/>
            <person name="Senoo K."/>
        </authorList>
    </citation>
    <scope>NUCLEOTIDE SEQUENCE [LARGE SCALE GENOMIC DNA]</scope>
    <source>
        <strain evidence="7 8">JCM 17780</strain>
    </source>
</reference>
<evidence type="ECO:0000256" key="4">
    <source>
        <dbReference type="SAM" id="MobiDB-lite"/>
    </source>
</evidence>
<protein>
    <submittedName>
        <fullName evidence="7">Intradiol ring-cleavage dioxygenase</fullName>
    </submittedName>
</protein>
<dbReference type="InterPro" id="IPR000627">
    <property type="entry name" value="Intradiol_dOase_C"/>
</dbReference>
<dbReference type="InterPro" id="IPR050770">
    <property type="entry name" value="Intradiol_RC_Dioxygenase"/>
</dbReference>
<comment type="similarity">
    <text evidence="1">Belongs to the intradiol ring-cleavage dioxygenase family.</text>
</comment>
<dbReference type="Pfam" id="PF00775">
    <property type="entry name" value="Dioxygenase_C"/>
    <property type="match status" value="1"/>
</dbReference>
<organism evidence="7 8">
    <name type="scientific">Geomobilimonas luticola</name>
    <dbReference type="NCBI Taxonomy" id="1114878"/>
    <lineage>
        <taxon>Bacteria</taxon>
        <taxon>Pseudomonadati</taxon>
        <taxon>Thermodesulfobacteriota</taxon>
        <taxon>Desulfuromonadia</taxon>
        <taxon>Geobacterales</taxon>
        <taxon>Geobacteraceae</taxon>
        <taxon>Geomobilimonas</taxon>
    </lineage>
</organism>
<keyword evidence="2 7" id="KW-0223">Dioxygenase</keyword>
<dbReference type="SUPFAM" id="SSF49482">
    <property type="entry name" value="Aromatic compound dioxygenase"/>
    <property type="match status" value="1"/>
</dbReference>
<evidence type="ECO:0000256" key="5">
    <source>
        <dbReference type="SAM" id="SignalP"/>
    </source>
</evidence>
<evidence type="ECO:0000256" key="2">
    <source>
        <dbReference type="ARBA" id="ARBA00022964"/>
    </source>
</evidence>
<keyword evidence="3" id="KW-0560">Oxidoreductase</keyword>
<evidence type="ECO:0000256" key="3">
    <source>
        <dbReference type="ARBA" id="ARBA00023002"/>
    </source>
</evidence>
<feature type="region of interest" description="Disordered" evidence="4">
    <location>
        <begin position="140"/>
        <end position="159"/>
    </location>
</feature>
<dbReference type="Proteomes" id="UP000756860">
    <property type="component" value="Unassembled WGS sequence"/>
</dbReference>
<evidence type="ECO:0000313" key="8">
    <source>
        <dbReference type="Proteomes" id="UP000756860"/>
    </source>
</evidence>
<dbReference type="PANTHER" id="PTHR33711:SF10">
    <property type="entry name" value="INTRADIOL RING-CLEAVAGE DIOXYGENASES DOMAIN-CONTAINING PROTEIN"/>
    <property type="match status" value="1"/>
</dbReference>
<accession>A0ABS5SA25</accession>
<comment type="caution">
    <text evidence="7">The sequence shown here is derived from an EMBL/GenBank/DDBJ whole genome shotgun (WGS) entry which is preliminary data.</text>
</comment>
<dbReference type="GO" id="GO:0051213">
    <property type="term" value="F:dioxygenase activity"/>
    <property type="evidence" value="ECO:0007669"/>
    <property type="project" value="UniProtKB-KW"/>
</dbReference>